<dbReference type="GO" id="GO:0016020">
    <property type="term" value="C:membrane"/>
    <property type="evidence" value="ECO:0007669"/>
    <property type="project" value="UniProtKB-SubCell"/>
</dbReference>
<feature type="transmembrane region" description="Helical" evidence="5">
    <location>
        <begin position="392"/>
        <end position="414"/>
    </location>
</feature>
<keyword evidence="2 5" id="KW-0812">Transmembrane</keyword>
<comment type="subcellular location">
    <subcellularLocation>
        <location evidence="1">Membrane</location>
    </subcellularLocation>
</comment>
<keyword evidence="4 5" id="KW-0472">Membrane</keyword>
<sequence length="798" mass="92999">MYFLSIFSLIILFLHIVNLIESLPTEQWMPPFNNSRQLALLCTDNNHKFIYTDRMHGAVTYLFHSNDTHQICMNNNETKVNPKYEGLIWLITSLQSCSVVRKIKSRFSREKYNSNFHYNFLKAAFSMVCQKTDDIGVHQLQFYADIFRILFEKHNEDRKLICQKIVTVYSEMYERCHVMNKTDFMKSVMNICNIRGGMIRVNIFFQRFARNCDTPEEFFITHNQFLYKSFGQALTEDNIFMNSLSAHLSSTIRGKSTLPHLMLKTRLLLQHFSLAAMTVYKEIEKVMKCNKIDKKVNRMFEEEILQNGLLYLNQTINDEMTIDTPDDYNEDCNTTESVYFDLIESKNYQNIGSQALIGVYVEMCLLILVVFNTLCLSILLYQTQSHLSTATILFIFNILFSNFLFVASFCILFSDLLTESPYAPLSDTTIGEEKSAAYAIAETLQSHLFAPSQFYKHLVQETLFSLSQNGSLLGLTHLLVLVLVVISKSMSGKAIRLSKFCVITVFSLVWIFLIITHIIFSLLQISAITYLDNLLDGVSSSYRRNEFECTNKARHISHYNDIGQRCDRVEPYHRFGVYLLRGHTLFTLIFLFVALIVFIVTLFYHWRVRHQNGVLKIHQQSDVSPYKRRETLFNTLLLSITAFFISILGQTIIEISVFWLENPDEVADFARWYQVMRIASFVDPLLNPLLVSVRTPVIRRKLRMMLYILGQHFITCFCPWKIQNVNKRVKKVKKSRRSSITTADSGSIYKATDSEVTFRIWCTRQYVRTSFFGKFTSSQGVTNHSVKYIFNVLYEIKF</sequence>
<evidence type="ECO:0000256" key="6">
    <source>
        <dbReference type="SAM" id="SignalP"/>
    </source>
</evidence>
<evidence type="ECO:0000259" key="7">
    <source>
        <dbReference type="PROSITE" id="PS50262"/>
    </source>
</evidence>
<dbReference type="Proteomes" id="UP000035681">
    <property type="component" value="Unplaced"/>
</dbReference>
<protein>
    <submittedName>
        <fullName evidence="9">G_PROTEIN_RECEP_F1_2 domain-containing protein</fullName>
    </submittedName>
</protein>
<feature type="chain" id="PRO_5042114854" evidence="6">
    <location>
        <begin position="23"/>
        <end position="798"/>
    </location>
</feature>
<reference evidence="9" key="1">
    <citation type="submission" date="2024-02" db="UniProtKB">
        <authorList>
            <consortium name="WormBaseParasite"/>
        </authorList>
    </citation>
    <scope>IDENTIFICATION</scope>
</reference>
<feature type="transmembrane region" description="Helical" evidence="5">
    <location>
        <begin position="470"/>
        <end position="488"/>
    </location>
</feature>
<organism evidence="8 9">
    <name type="scientific">Strongyloides stercoralis</name>
    <name type="common">Threadworm</name>
    <dbReference type="NCBI Taxonomy" id="6248"/>
    <lineage>
        <taxon>Eukaryota</taxon>
        <taxon>Metazoa</taxon>
        <taxon>Ecdysozoa</taxon>
        <taxon>Nematoda</taxon>
        <taxon>Chromadorea</taxon>
        <taxon>Rhabditida</taxon>
        <taxon>Tylenchina</taxon>
        <taxon>Panagrolaimomorpha</taxon>
        <taxon>Strongyloidoidea</taxon>
        <taxon>Strongyloididae</taxon>
        <taxon>Strongyloides</taxon>
    </lineage>
</organism>
<feature type="transmembrane region" description="Helical" evidence="5">
    <location>
        <begin position="355"/>
        <end position="380"/>
    </location>
</feature>
<accession>A0AAF5DEM8</accession>
<dbReference type="Gene3D" id="1.20.1070.10">
    <property type="entry name" value="Rhodopsin 7-helix transmembrane proteins"/>
    <property type="match status" value="1"/>
</dbReference>
<evidence type="ECO:0000256" key="4">
    <source>
        <dbReference type="ARBA" id="ARBA00023136"/>
    </source>
</evidence>
<feature type="transmembrane region" description="Helical" evidence="5">
    <location>
        <begin position="585"/>
        <end position="606"/>
    </location>
</feature>
<evidence type="ECO:0000313" key="8">
    <source>
        <dbReference type="Proteomes" id="UP000035681"/>
    </source>
</evidence>
<feature type="transmembrane region" description="Helical" evidence="5">
    <location>
        <begin position="636"/>
        <end position="660"/>
    </location>
</feature>
<keyword evidence="8" id="KW-1185">Reference proteome</keyword>
<dbReference type="AlphaFoldDB" id="A0AAF5DEM8"/>
<feature type="domain" description="G-protein coupled receptors family 1 profile" evidence="7">
    <location>
        <begin position="371"/>
        <end position="691"/>
    </location>
</feature>
<evidence type="ECO:0000256" key="2">
    <source>
        <dbReference type="ARBA" id="ARBA00022692"/>
    </source>
</evidence>
<feature type="signal peptide" evidence="6">
    <location>
        <begin position="1"/>
        <end position="22"/>
    </location>
</feature>
<evidence type="ECO:0000256" key="3">
    <source>
        <dbReference type="ARBA" id="ARBA00022989"/>
    </source>
</evidence>
<proteinExistence type="predicted"/>
<feature type="transmembrane region" description="Helical" evidence="5">
    <location>
        <begin position="500"/>
        <end position="525"/>
    </location>
</feature>
<dbReference type="PROSITE" id="PS50262">
    <property type="entry name" value="G_PROTEIN_RECEP_F1_2"/>
    <property type="match status" value="1"/>
</dbReference>
<keyword evidence="6" id="KW-0732">Signal</keyword>
<dbReference type="InterPro" id="IPR017452">
    <property type="entry name" value="GPCR_Rhodpsn_7TM"/>
</dbReference>
<dbReference type="SUPFAM" id="SSF81321">
    <property type="entry name" value="Family A G protein-coupled receptor-like"/>
    <property type="match status" value="1"/>
</dbReference>
<evidence type="ECO:0000256" key="1">
    <source>
        <dbReference type="ARBA" id="ARBA00004370"/>
    </source>
</evidence>
<evidence type="ECO:0000313" key="9">
    <source>
        <dbReference type="WBParaSite" id="TCONS_00011212.p1"/>
    </source>
</evidence>
<dbReference type="WBParaSite" id="TCONS_00011212.p1">
    <property type="protein sequence ID" value="TCONS_00011212.p1"/>
    <property type="gene ID" value="XLOC_005410"/>
</dbReference>
<name>A0AAF5DEM8_STRER</name>
<evidence type="ECO:0000256" key="5">
    <source>
        <dbReference type="SAM" id="Phobius"/>
    </source>
</evidence>
<keyword evidence="3 5" id="KW-1133">Transmembrane helix</keyword>
<feature type="transmembrane region" description="Helical" evidence="5">
    <location>
        <begin position="672"/>
        <end position="693"/>
    </location>
</feature>